<proteinExistence type="predicted"/>
<dbReference type="KEGG" id="fsi:Flexsi_0402"/>
<keyword evidence="2" id="KW-1185">Reference proteome</keyword>
<dbReference type="AlphaFoldDB" id="F8E8W6"/>
<gene>
    <name evidence="1" type="ordered locus">Flexsi_0402</name>
</gene>
<dbReference type="Proteomes" id="UP000006621">
    <property type="component" value="Chromosome"/>
</dbReference>
<accession>F8E8W6</accession>
<dbReference type="STRING" id="717231.Flexsi_0402"/>
<evidence type="ECO:0000313" key="2">
    <source>
        <dbReference type="Proteomes" id="UP000006621"/>
    </source>
</evidence>
<evidence type="ECO:0000313" key="1">
    <source>
        <dbReference type="EMBL" id="AEI14090.1"/>
    </source>
</evidence>
<name>F8E8W6_FLESM</name>
<organism evidence="1 2">
    <name type="scientific">Flexistipes sinusarabici (strain ATCC 49648 / DSM 4947 / MAS 10)</name>
    <dbReference type="NCBI Taxonomy" id="717231"/>
    <lineage>
        <taxon>Bacteria</taxon>
        <taxon>Pseudomonadati</taxon>
        <taxon>Deferribacterota</taxon>
        <taxon>Deferribacteres</taxon>
        <taxon>Deferribacterales</taxon>
        <taxon>Flexistipitaceae</taxon>
        <taxon>Flexistipes</taxon>
    </lineage>
</organism>
<reference evidence="1 2" key="1">
    <citation type="journal article" date="2011" name="Stand. Genomic Sci.">
        <title>Genome sequence of the moderately thermophilic halophile Flexistipes sinusarabici strain (MAS10).</title>
        <authorList>
            <person name="Lapidus A."/>
            <person name="Chertkov O."/>
            <person name="Nolan M."/>
            <person name="Lucas S."/>
            <person name="Hammon N."/>
            <person name="Deshpande S."/>
            <person name="Cheng J.F."/>
            <person name="Tapia R."/>
            <person name="Han C."/>
            <person name="Goodwin L."/>
            <person name="Pitluck S."/>
            <person name="Liolios K."/>
            <person name="Pagani I."/>
            <person name="Ivanova N."/>
            <person name="Huntemann M."/>
            <person name="Mavromatis K."/>
            <person name="Mikhailova N."/>
            <person name="Pati A."/>
            <person name="Chen A."/>
            <person name="Palaniappan K."/>
            <person name="Land M."/>
            <person name="Hauser L."/>
            <person name="Brambilla E.M."/>
            <person name="Rohde M."/>
            <person name="Abt B."/>
            <person name="Spring S."/>
            <person name="Goker M."/>
            <person name="Bristow J."/>
            <person name="Eisen J.A."/>
            <person name="Markowitz V."/>
            <person name="Hugenholtz P."/>
            <person name="Kyrpides N.C."/>
            <person name="Klenk H.P."/>
            <person name="Woyke T."/>
        </authorList>
    </citation>
    <scope>NUCLEOTIDE SEQUENCE [LARGE SCALE GENOMIC DNA]</scope>
    <source>
        <strain evidence="2">DSM 4947 / MAS 10</strain>
    </source>
</reference>
<sequence length="50" mass="5676">MGVKVEVKGVDQVEIVDKVECAFYTSTTHNLLRITFHGFLDMNNCSIKMI</sequence>
<dbReference type="HOGENOM" id="CLU_3118104_0_0_0"/>
<reference evidence="2" key="2">
    <citation type="submission" date="2011-06" db="EMBL/GenBank/DDBJ databases">
        <title>The complete genome of Flexistipes sinusarabici DSM 4947.</title>
        <authorList>
            <person name="Lucas S."/>
            <person name="Han J."/>
            <person name="Lapidus A."/>
            <person name="Bruce D."/>
            <person name="Goodwin L."/>
            <person name="Pitluck S."/>
            <person name="Peters L."/>
            <person name="Kyrpides N."/>
            <person name="Mavromatis K."/>
            <person name="Ivanova N."/>
            <person name="Mikhailova N."/>
            <person name="Chertkov O."/>
            <person name="Detter J.C."/>
            <person name="Tapia R."/>
            <person name="Han C."/>
            <person name="Land M."/>
            <person name="Hauser L."/>
            <person name="Markowitz V."/>
            <person name="Cheng J.-F."/>
            <person name="Hugenholtz P."/>
            <person name="Woyke T."/>
            <person name="Wu D."/>
            <person name="Spring S."/>
            <person name="Schroeder M."/>
            <person name="Brambilla E."/>
            <person name="Klenk H.-P."/>
            <person name="Eisen J.A."/>
        </authorList>
    </citation>
    <scope>NUCLEOTIDE SEQUENCE [LARGE SCALE GENOMIC DNA]</scope>
    <source>
        <strain evidence="2">DSM 4947 / MAS 10</strain>
    </source>
</reference>
<protein>
    <submittedName>
        <fullName evidence="1">Uncharacterized protein</fullName>
    </submittedName>
</protein>
<dbReference type="EMBL" id="CP002858">
    <property type="protein sequence ID" value="AEI14090.1"/>
    <property type="molecule type" value="Genomic_DNA"/>
</dbReference>